<protein>
    <submittedName>
        <fullName evidence="2">Predicted protein</fullName>
    </submittedName>
</protein>
<accession>B0DZ91</accession>
<dbReference type="HOGENOM" id="CLU_035918_3_1_1"/>
<dbReference type="RefSeq" id="XP_001889283.1">
    <property type="nucleotide sequence ID" value="XM_001889248.1"/>
</dbReference>
<dbReference type="Proteomes" id="UP000001194">
    <property type="component" value="Unassembled WGS sequence"/>
</dbReference>
<dbReference type="KEGG" id="lbc:LACBIDRAFT_314794"/>
<keyword evidence="3" id="KW-1185">Reference proteome</keyword>
<name>B0DZ91_LACBS</name>
<evidence type="ECO:0000313" key="3">
    <source>
        <dbReference type="Proteomes" id="UP000001194"/>
    </source>
</evidence>
<dbReference type="InterPro" id="IPR046521">
    <property type="entry name" value="DUF6698"/>
</dbReference>
<dbReference type="RefSeq" id="XP_001890743.1">
    <property type="nucleotide sequence ID" value="XM_001890708.1"/>
</dbReference>
<reference evidence="2 3" key="1">
    <citation type="journal article" date="2008" name="Nature">
        <title>The genome of Laccaria bicolor provides insights into mycorrhizal symbiosis.</title>
        <authorList>
            <person name="Martin F."/>
            <person name="Aerts A."/>
            <person name="Ahren D."/>
            <person name="Brun A."/>
            <person name="Danchin E.G.J."/>
            <person name="Duchaussoy F."/>
            <person name="Gibon J."/>
            <person name="Kohler A."/>
            <person name="Lindquist E."/>
            <person name="Pereda V."/>
            <person name="Salamov A."/>
            <person name="Shapiro H.J."/>
            <person name="Wuyts J."/>
            <person name="Blaudez D."/>
            <person name="Buee M."/>
            <person name="Brokstein P."/>
            <person name="Canbaeck B."/>
            <person name="Cohen D."/>
            <person name="Courty P.E."/>
            <person name="Coutinho P.M."/>
            <person name="Delaruelle C."/>
            <person name="Detter J.C."/>
            <person name="Deveau A."/>
            <person name="DiFazio S."/>
            <person name="Duplessis S."/>
            <person name="Fraissinet-Tachet L."/>
            <person name="Lucic E."/>
            <person name="Frey-Klett P."/>
            <person name="Fourrey C."/>
            <person name="Feussner I."/>
            <person name="Gay G."/>
            <person name="Grimwood J."/>
            <person name="Hoegger P.J."/>
            <person name="Jain P."/>
            <person name="Kilaru S."/>
            <person name="Labbe J."/>
            <person name="Lin Y.C."/>
            <person name="Legue V."/>
            <person name="Le Tacon F."/>
            <person name="Marmeisse R."/>
            <person name="Melayah D."/>
            <person name="Montanini B."/>
            <person name="Muratet M."/>
            <person name="Nehls U."/>
            <person name="Niculita-Hirzel H."/>
            <person name="Oudot-Le Secq M.P."/>
            <person name="Peter M."/>
            <person name="Quesneville H."/>
            <person name="Rajashekar B."/>
            <person name="Reich M."/>
            <person name="Rouhier N."/>
            <person name="Schmutz J."/>
            <person name="Yin T."/>
            <person name="Chalot M."/>
            <person name="Henrissat B."/>
            <person name="Kuees U."/>
            <person name="Lucas S."/>
            <person name="Van de Peer Y."/>
            <person name="Podila G.K."/>
            <person name="Polle A."/>
            <person name="Pukkila P.J."/>
            <person name="Richardson P.M."/>
            <person name="Rouze P."/>
            <person name="Sanders I.R."/>
            <person name="Stajich J.E."/>
            <person name="Tunlid A."/>
            <person name="Tuskan G."/>
            <person name="Grigoriev I.V."/>
        </authorList>
    </citation>
    <scope>NUCLEOTIDE SEQUENCE [LARGE SCALE GENOMIC DNA]</scope>
    <source>
        <strain evidence="3">S238N-H82 / ATCC MYA-4686</strain>
    </source>
</reference>
<dbReference type="GeneID" id="6084917"/>
<dbReference type="EMBL" id="DS547233">
    <property type="protein sequence ID" value="EDQ98608.1"/>
    <property type="molecule type" value="Genomic_DNA"/>
</dbReference>
<evidence type="ECO:0000313" key="1">
    <source>
        <dbReference type="EMBL" id="EDQ98608.1"/>
    </source>
</evidence>
<dbReference type="KEGG" id="lbc:LACBIDRAFT_298812"/>
<dbReference type="AlphaFoldDB" id="B0DZ91"/>
<sequence>MVSSRSGADPLVHYGRHFGRTVHALCNIHALINNGILRLGELADRPEESFSAEERHEHKIFLTLLESVPGLEERLVAGSDDEAGIVAELLRKGASGARGDDTKSLKGAVLEWIAPKGQALSPPLSRNVKVDRGFNHELTGALLCPTNLNWSDLETKNKLQSGELVVSGDQWPIFLYAGYKYDPTDPWRGLLRSSILTRAFKYVFTSPSSVDKEPKATRSGNARLHGMRCVTPGSIAYIATQVRFALTSSPVFSRTDTVTDTERFYTSILELLEDPYESQEVHDLYVWWNRQVFPSYSAAQRTIAKDSALAKIREKRAMMRARIEAGPSSNT</sequence>
<dbReference type="EMBL" id="DS547154">
    <property type="protein sequence ID" value="EDR00077.1"/>
    <property type="molecule type" value="Genomic_DNA"/>
</dbReference>
<dbReference type="GeneID" id="6086396"/>
<evidence type="ECO:0000313" key="2">
    <source>
        <dbReference type="EMBL" id="EDR00077.1"/>
    </source>
</evidence>
<dbReference type="InParanoid" id="B0DZ91"/>
<gene>
    <name evidence="1" type="ORF">LACBIDRAFT_298812</name>
    <name evidence="2" type="ORF">LACBIDRAFT_314794</name>
</gene>
<proteinExistence type="predicted"/>
<dbReference type="Pfam" id="PF20414">
    <property type="entry name" value="DUF6698"/>
    <property type="match status" value="1"/>
</dbReference>
<organism evidence="3">
    <name type="scientific">Laccaria bicolor (strain S238N-H82 / ATCC MYA-4686)</name>
    <name type="common">Bicoloured deceiver</name>
    <name type="synonym">Laccaria laccata var. bicolor</name>
    <dbReference type="NCBI Taxonomy" id="486041"/>
    <lineage>
        <taxon>Eukaryota</taxon>
        <taxon>Fungi</taxon>
        <taxon>Dikarya</taxon>
        <taxon>Basidiomycota</taxon>
        <taxon>Agaricomycotina</taxon>
        <taxon>Agaricomycetes</taxon>
        <taxon>Agaricomycetidae</taxon>
        <taxon>Agaricales</taxon>
        <taxon>Agaricineae</taxon>
        <taxon>Hydnangiaceae</taxon>
        <taxon>Laccaria</taxon>
    </lineage>
</organism>
<dbReference type="OrthoDB" id="3160134at2759"/>